<name>A0A480AX78_9BURK</name>
<dbReference type="RefSeq" id="WP_137734532.1">
    <property type="nucleotide sequence ID" value="NZ_BJCL01000011.1"/>
</dbReference>
<evidence type="ECO:0000313" key="2">
    <source>
        <dbReference type="Proteomes" id="UP000301751"/>
    </source>
</evidence>
<proteinExistence type="predicted"/>
<protein>
    <submittedName>
        <fullName evidence="1">Uncharacterized protein</fullName>
    </submittedName>
</protein>
<comment type="caution">
    <text evidence="1">The sequence shown here is derived from an EMBL/GenBank/DDBJ whole genome shotgun (WGS) entry which is preliminary data.</text>
</comment>
<gene>
    <name evidence="1" type="ORF">AQPW35_38930</name>
</gene>
<dbReference type="Proteomes" id="UP000301751">
    <property type="component" value="Unassembled WGS sequence"/>
</dbReference>
<reference evidence="2" key="1">
    <citation type="submission" date="2019-03" db="EMBL/GenBank/DDBJ databases">
        <title>Aquabacterium pictum sp.nov., the first bacteriochlorophyll a-containing freshwater bacterium in the genus Aquabacterium of the class Betaproteobacteria.</title>
        <authorList>
            <person name="Hirose S."/>
            <person name="Tank M."/>
            <person name="Hara E."/>
            <person name="Tamaki H."/>
            <person name="Takaichi S."/>
            <person name="Haruta S."/>
            <person name="Hanada S."/>
        </authorList>
    </citation>
    <scope>NUCLEOTIDE SEQUENCE [LARGE SCALE GENOMIC DNA]</scope>
    <source>
        <strain evidence="2">W35</strain>
    </source>
</reference>
<keyword evidence="2" id="KW-1185">Reference proteome</keyword>
<organism evidence="1 2">
    <name type="scientific">Pseudaquabacterium pictum</name>
    <dbReference type="NCBI Taxonomy" id="2315236"/>
    <lineage>
        <taxon>Bacteria</taxon>
        <taxon>Pseudomonadati</taxon>
        <taxon>Pseudomonadota</taxon>
        <taxon>Betaproteobacteria</taxon>
        <taxon>Burkholderiales</taxon>
        <taxon>Sphaerotilaceae</taxon>
        <taxon>Pseudaquabacterium</taxon>
    </lineage>
</organism>
<accession>A0A480AX78</accession>
<evidence type="ECO:0000313" key="1">
    <source>
        <dbReference type="EMBL" id="GCL64812.1"/>
    </source>
</evidence>
<sequence length="64" mass="6553">MTTPQALQIRLPQQLLALALSALVTTAVVGGLLGLAEADRAALLAQHLQSAPQAIAQMLLAPQA</sequence>
<dbReference type="EMBL" id="BJCL01000011">
    <property type="protein sequence ID" value="GCL64812.1"/>
    <property type="molecule type" value="Genomic_DNA"/>
</dbReference>
<dbReference type="AlphaFoldDB" id="A0A480AX78"/>